<evidence type="ECO:0000313" key="1">
    <source>
        <dbReference type="EMBL" id="TDK60656.1"/>
    </source>
</evidence>
<dbReference type="AlphaFoldDB" id="A0A4R5VQL4"/>
<protein>
    <recommendedName>
        <fullName evidence="3">BPSL0067 family protein</fullName>
    </recommendedName>
</protein>
<evidence type="ECO:0008006" key="3">
    <source>
        <dbReference type="Google" id="ProtNLM"/>
    </source>
</evidence>
<dbReference type="Proteomes" id="UP000294829">
    <property type="component" value="Unassembled WGS sequence"/>
</dbReference>
<accession>A0A4R5VQL4</accession>
<comment type="caution">
    <text evidence="1">The sequence shown here is derived from an EMBL/GenBank/DDBJ whole genome shotgun (WGS) entry which is preliminary data.</text>
</comment>
<sequence>MAYVLKGVENPKQFEGAKKYTNAKGNTECVEFVRQTTGAPNTSIWKRGVRVKDAIQGEILPGTAIATFDDEGKYPTDPLGKHAAIFLSKDENSIKVLDQWKAQGGVLPREIQFNSSKAKSRSNNGDTFYVIE</sequence>
<dbReference type="NCBIfam" id="NF033857">
    <property type="entry name" value="BPSL0067_fam"/>
    <property type="match status" value="1"/>
</dbReference>
<gene>
    <name evidence="1" type="ORF">E2I14_17880</name>
</gene>
<dbReference type="OrthoDB" id="1551241at2"/>
<dbReference type="InterPro" id="IPR047746">
    <property type="entry name" value="Dae2/Tae2-like"/>
</dbReference>
<evidence type="ECO:0000313" key="2">
    <source>
        <dbReference type="Proteomes" id="UP000294829"/>
    </source>
</evidence>
<proteinExistence type="predicted"/>
<reference evidence="1 2" key="1">
    <citation type="submission" date="2019-03" db="EMBL/GenBank/DDBJ databases">
        <title>Sapientia aquatica gen. nov., sp. nov., isolated from a crater lake.</title>
        <authorList>
            <person name="Felfoldi T."/>
            <person name="Szabo A."/>
            <person name="Toth E."/>
            <person name="Schumann P."/>
            <person name="Keki Z."/>
            <person name="Marialigeti K."/>
            <person name="Mathe I."/>
        </authorList>
    </citation>
    <scope>NUCLEOTIDE SEQUENCE [LARGE SCALE GENOMIC DNA]</scope>
    <source>
        <strain evidence="1 2">SA-152</strain>
    </source>
</reference>
<dbReference type="EMBL" id="SMYL01000015">
    <property type="protein sequence ID" value="TDK60656.1"/>
    <property type="molecule type" value="Genomic_DNA"/>
</dbReference>
<name>A0A4R5VQL4_9BURK</name>
<organism evidence="1 2">
    <name type="scientific">Sapientia aquatica</name>
    <dbReference type="NCBI Taxonomy" id="1549640"/>
    <lineage>
        <taxon>Bacteria</taxon>
        <taxon>Pseudomonadati</taxon>
        <taxon>Pseudomonadota</taxon>
        <taxon>Betaproteobacteria</taxon>
        <taxon>Burkholderiales</taxon>
        <taxon>Oxalobacteraceae</taxon>
        <taxon>Sapientia</taxon>
    </lineage>
</organism>
<keyword evidence="2" id="KW-1185">Reference proteome</keyword>
<dbReference type="RefSeq" id="WP_133331071.1">
    <property type="nucleotide sequence ID" value="NZ_SMYL01000015.1"/>
</dbReference>